<evidence type="ECO:0000256" key="3">
    <source>
        <dbReference type="ARBA" id="ARBA00012513"/>
    </source>
</evidence>
<dbReference type="SMART" id="SM00220">
    <property type="entry name" value="S_TKc"/>
    <property type="match status" value="1"/>
</dbReference>
<feature type="region of interest" description="Disordered" evidence="17">
    <location>
        <begin position="527"/>
        <end position="568"/>
    </location>
</feature>
<protein>
    <recommendedName>
        <fullName evidence="3">non-specific serine/threonine protein kinase</fullName>
        <ecNumber evidence="3">2.7.11.1</ecNumber>
    </recommendedName>
</protein>
<dbReference type="FunFam" id="3.30.200.20:FF:000525">
    <property type="entry name" value="Serine/threonine-protein kinase KIN3"/>
    <property type="match status" value="1"/>
</dbReference>
<keyword evidence="20" id="KW-1185">Reference proteome</keyword>
<dbReference type="InterPro" id="IPR011009">
    <property type="entry name" value="Kinase-like_dom_sf"/>
</dbReference>
<proteinExistence type="inferred from homology"/>
<keyword evidence="16" id="KW-0175">Coiled coil</keyword>
<feature type="region of interest" description="Disordered" evidence="17">
    <location>
        <begin position="421"/>
        <end position="470"/>
    </location>
</feature>
<dbReference type="InterPro" id="IPR008271">
    <property type="entry name" value="Ser/Thr_kinase_AS"/>
</dbReference>
<dbReference type="PANTHER" id="PTHR44899:SF10">
    <property type="entry name" value="NIMA-RELATED KINASE 2"/>
    <property type="match status" value="1"/>
</dbReference>
<dbReference type="CDD" id="cd08217">
    <property type="entry name" value="STKc_Nek2"/>
    <property type="match status" value="1"/>
</dbReference>
<dbReference type="InterPro" id="IPR001245">
    <property type="entry name" value="Ser-Thr/Tyr_kinase_cat_dom"/>
</dbReference>
<comment type="catalytic activity">
    <reaction evidence="14">
        <text>L-threonyl-[protein] + ATP = O-phospho-L-threonyl-[protein] + ADP + H(+)</text>
        <dbReference type="Rhea" id="RHEA:46608"/>
        <dbReference type="Rhea" id="RHEA-COMP:11060"/>
        <dbReference type="Rhea" id="RHEA-COMP:11605"/>
        <dbReference type="ChEBI" id="CHEBI:15378"/>
        <dbReference type="ChEBI" id="CHEBI:30013"/>
        <dbReference type="ChEBI" id="CHEBI:30616"/>
        <dbReference type="ChEBI" id="CHEBI:61977"/>
        <dbReference type="ChEBI" id="CHEBI:456216"/>
        <dbReference type="EC" id="2.7.11.1"/>
    </reaction>
</comment>
<accession>A0A8E2F1N0</accession>
<dbReference type="OrthoDB" id="10250725at2759"/>
<evidence type="ECO:0000259" key="18">
    <source>
        <dbReference type="PROSITE" id="PS50011"/>
    </source>
</evidence>
<dbReference type="Gene3D" id="1.10.510.10">
    <property type="entry name" value="Transferase(Phosphotransferase) domain 1"/>
    <property type="match status" value="1"/>
</dbReference>
<feature type="region of interest" description="Disordered" evidence="17">
    <location>
        <begin position="595"/>
        <end position="677"/>
    </location>
</feature>
<feature type="compositionally biased region" description="Polar residues" evidence="17">
    <location>
        <begin position="384"/>
        <end position="407"/>
    </location>
</feature>
<keyword evidence="12" id="KW-0539">Nucleus</keyword>
<dbReference type="PROSITE" id="PS50011">
    <property type="entry name" value="PROTEIN_KINASE_DOM"/>
    <property type="match status" value="1"/>
</dbReference>
<comment type="catalytic activity">
    <reaction evidence="15">
        <text>L-seryl-[protein] + ATP = O-phospho-L-seryl-[protein] + ADP + H(+)</text>
        <dbReference type="Rhea" id="RHEA:17989"/>
        <dbReference type="Rhea" id="RHEA-COMP:9863"/>
        <dbReference type="Rhea" id="RHEA-COMP:11604"/>
        <dbReference type="ChEBI" id="CHEBI:15378"/>
        <dbReference type="ChEBI" id="CHEBI:29999"/>
        <dbReference type="ChEBI" id="CHEBI:30616"/>
        <dbReference type="ChEBI" id="CHEBI:83421"/>
        <dbReference type="ChEBI" id="CHEBI:456216"/>
        <dbReference type="EC" id="2.7.11.1"/>
    </reaction>
</comment>
<dbReference type="Proteomes" id="UP000250140">
    <property type="component" value="Unassembled WGS sequence"/>
</dbReference>
<evidence type="ECO:0000256" key="15">
    <source>
        <dbReference type="ARBA" id="ARBA00048679"/>
    </source>
</evidence>
<comment type="similarity">
    <text evidence="2">Belongs to the protein kinase superfamily. CAMK Ser/Thr protein kinase family.</text>
</comment>
<keyword evidence="6" id="KW-0132">Cell division</keyword>
<evidence type="ECO:0000256" key="13">
    <source>
        <dbReference type="ARBA" id="ARBA00023306"/>
    </source>
</evidence>
<keyword evidence="10 19" id="KW-0418">Kinase</keyword>
<dbReference type="FunFam" id="1.10.510.10:FF:000697">
    <property type="entry name" value="G2-specific protein kinase nimA"/>
    <property type="match status" value="1"/>
</dbReference>
<dbReference type="SUPFAM" id="SSF56112">
    <property type="entry name" value="Protein kinase-like (PK-like)"/>
    <property type="match status" value="1"/>
</dbReference>
<keyword evidence="5" id="KW-0597">Phosphoprotein</keyword>
<sequence length="746" mass="82480">MTDDDKYEVLEKIGHGSFGVIRKVKRKSDGYVLCRKEISYLKMSPKEREQLQAELSILKELRHPNIVAYYEREHLKASQDLHLYMEYCGNGDLGKVIKNLTAKNQYAEEEFVWSIFSQIVSALYRCHYGEDPPEAGRNVMGLGNNARPLKSKQAQVMILHRDLKPENIFLGADNSVKLGDFGLSKIMQSHDFASTYVGTPFYMSPEICAAEKYTLYSDIWSLGCIVYELCARLPPFNAKTHWDLIQKIKAGRVAPIPSCYSAELQKVINSCLQTVPDRRPDTAQLLNLPIVKLMRKEQEVVQLGQHLKAEKELASRAVKEAREKLIKREAELEAMRLEIDNTVRREWELKARLEIDRQVALELEKLRKTFEVEVSKRVNEELSRQLSGNTLNSPDMPPRSSTPTQMVTSQPMFQSIVAPLEQSQGSSASTLGTASDFPSGTDLSSLSLDSSDETTTKPATSKRPSRTPFTRAKTMFAGSNAAAAVASPMDVQMGEASPISIASLSLSPRRTAPRNNIFAAATAGERWEPEFPPSPTEEEWGGDFEDDDDGLPVLPSPTRAKSAAGQRNANEDPFKVLVAAQKPLLKPSQHRLASAPNLFAPSNPGPAVRPQTAVPAVTTSPARKKSKMPNETLGSPVRKAALANGTAAKESKENGGSGAFKSKKGNEQMRIQAMRNNQLQGRTLVELQQARGIPVAAPHAVSEDEGKKALRRPPMSPVKVAEWDPEVDEMPSPFLAKTKARPGLTR</sequence>
<dbReference type="EMBL" id="KV749586">
    <property type="protein sequence ID" value="OCL08814.1"/>
    <property type="molecule type" value="Genomic_DNA"/>
</dbReference>
<evidence type="ECO:0000256" key="17">
    <source>
        <dbReference type="SAM" id="MobiDB-lite"/>
    </source>
</evidence>
<name>A0A8E2F1N0_9PEZI</name>
<evidence type="ECO:0000256" key="1">
    <source>
        <dbReference type="ARBA" id="ARBA00004123"/>
    </source>
</evidence>
<evidence type="ECO:0000256" key="16">
    <source>
        <dbReference type="SAM" id="Coils"/>
    </source>
</evidence>
<keyword evidence="9" id="KW-0498">Mitosis</keyword>
<dbReference type="GO" id="GO:0005524">
    <property type="term" value="F:ATP binding"/>
    <property type="evidence" value="ECO:0007669"/>
    <property type="project" value="UniProtKB-KW"/>
</dbReference>
<dbReference type="EC" id="2.7.11.1" evidence="3"/>
<feature type="coiled-coil region" evidence="16">
    <location>
        <begin position="304"/>
        <end position="338"/>
    </location>
</feature>
<keyword evidence="4" id="KW-0723">Serine/threonine-protein kinase</keyword>
<evidence type="ECO:0000256" key="14">
    <source>
        <dbReference type="ARBA" id="ARBA00047899"/>
    </source>
</evidence>
<feature type="compositionally biased region" description="Acidic residues" evidence="17">
    <location>
        <begin position="536"/>
        <end position="550"/>
    </location>
</feature>
<dbReference type="AlphaFoldDB" id="A0A8E2F1N0"/>
<dbReference type="PANTHER" id="PTHR44899">
    <property type="entry name" value="CAMK FAMILY PROTEIN KINASE"/>
    <property type="match status" value="1"/>
</dbReference>
<dbReference type="GO" id="GO:0004674">
    <property type="term" value="F:protein serine/threonine kinase activity"/>
    <property type="evidence" value="ECO:0007669"/>
    <property type="project" value="UniProtKB-KW"/>
</dbReference>
<feature type="domain" description="Protein kinase" evidence="18">
    <location>
        <begin position="7"/>
        <end position="291"/>
    </location>
</feature>
<evidence type="ECO:0000256" key="2">
    <source>
        <dbReference type="ARBA" id="ARBA00006692"/>
    </source>
</evidence>
<evidence type="ECO:0000313" key="19">
    <source>
        <dbReference type="EMBL" id="OCL08814.1"/>
    </source>
</evidence>
<dbReference type="InterPro" id="IPR051131">
    <property type="entry name" value="NEK_Ser/Thr_kinase_NIMA"/>
</dbReference>
<keyword evidence="7" id="KW-0808">Transferase</keyword>
<comment type="subcellular location">
    <subcellularLocation>
        <location evidence="1">Nucleus</location>
    </subcellularLocation>
</comment>
<evidence type="ECO:0000313" key="20">
    <source>
        <dbReference type="Proteomes" id="UP000250140"/>
    </source>
</evidence>
<evidence type="ECO:0000256" key="8">
    <source>
        <dbReference type="ARBA" id="ARBA00022741"/>
    </source>
</evidence>
<evidence type="ECO:0000256" key="7">
    <source>
        <dbReference type="ARBA" id="ARBA00022679"/>
    </source>
</evidence>
<organism evidence="19 20">
    <name type="scientific">Glonium stellatum</name>
    <dbReference type="NCBI Taxonomy" id="574774"/>
    <lineage>
        <taxon>Eukaryota</taxon>
        <taxon>Fungi</taxon>
        <taxon>Dikarya</taxon>
        <taxon>Ascomycota</taxon>
        <taxon>Pezizomycotina</taxon>
        <taxon>Dothideomycetes</taxon>
        <taxon>Pleosporomycetidae</taxon>
        <taxon>Gloniales</taxon>
        <taxon>Gloniaceae</taxon>
        <taxon>Glonium</taxon>
    </lineage>
</organism>
<evidence type="ECO:0000256" key="5">
    <source>
        <dbReference type="ARBA" id="ARBA00022553"/>
    </source>
</evidence>
<feature type="compositionally biased region" description="Polar residues" evidence="17">
    <location>
        <begin position="421"/>
        <end position="438"/>
    </location>
</feature>
<dbReference type="GO" id="GO:0051301">
    <property type="term" value="P:cell division"/>
    <property type="evidence" value="ECO:0007669"/>
    <property type="project" value="UniProtKB-KW"/>
</dbReference>
<evidence type="ECO:0000256" key="4">
    <source>
        <dbReference type="ARBA" id="ARBA00022527"/>
    </source>
</evidence>
<evidence type="ECO:0000256" key="12">
    <source>
        <dbReference type="ARBA" id="ARBA00023242"/>
    </source>
</evidence>
<evidence type="ECO:0000256" key="9">
    <source>
        <dbReference type="ARBA" id="ARBA00022776"/>
    </source>
</evidence>
<dbReference type="PROSITE" id="PS00108">
    <property type="entry name" value="PROTEIN_KINASE_ST"/>
    <property type="match status" value="1"/>
</dbReference>
<dbReference type="GO" id="GO:0005634">
    <property type="term" value="C:nucleus"/>
    <property type="evidence" value="ECO:0007669"/>
    <property type="project" value="UniProtKB-SubCell"/>
</dbReference>
<dbReference type="Gene3D" id="3.30.200.20">
    <property type="entry name" value="Phosphorylase Kinase, domain 1"/>
    <property type="match status" value="2"/>
</dbReference>
<dbReference type="Pfam" id="PF07714">
    <property type="entry name" value="PK_Tyr_Ser-Thr"/>
    <property type="match status" value="1"/>
</dbReference>
<feature type="region of interest" description="Disordered" evidence="17">
    <location>
        <begin position="696"/>
        <end position="724"/>
    </location>
</feature>
<feature type="region of interest" description="Disordered" evidence="17">
    <location>
        <begin position="383"/>
        <end position="407"/>
    </location>
</feature>
<evidence type="ECO:0000256" key="6">
    <source>
        <dbReference type="ARBA" id="ARBA00022618"/>
    </source>
</evidence>
<evidence type="ECO:0000256" key="10">
    <source>
        <dbReference type="ARBA" id="ARBA00022777"/>
    </source>
</evidence>
<evidence type="ECO:0000256" key="11">
    <source>
        <dbReference type="ARBA" id="ARBA00022840"/>
    </source>
</evidence>
<keyword evidence="13" id="KW-0131">Cell cycle</keyword>
<reference evidence="19 20" key="1">
    <citation type="journal article" date="2016" name="Nat. Commun.">
        <title>Ectomycorrhizal ecology is imprinted in the genome of the dominant symbiotic fungus Cenococcum geophilum.</title>
        <authorList>
            <consortium name="DOE Joint Genome Institute"/>
            <person name="Peter M."/>
            <person name="Kohler A."/>
            <person name="Ohm R.A."/>
            <person name="Kuo A."/>
            <person name="Krutzmann J."/>
            <person name="Morin E."/>
            <person name="Arend M."/>
            <person name="Barry K.W."/>
            <person name="Binder M."/>
            <person name="Choi C."/>
            <person name="Clum A."/>
            <person name="Copeland A."/>
            <person name="Grisel N."/>
            <person name="Haridas S."/>
            <person name="Kipfer T."/>
            <person name="LaButti K."/>
            <person name="Lindquist E."/>
            <person name="Lipzen A."/>
            <person name="Maire R."/>
            <person name="Meier B."/>
            <person name="Mihaltcheva S."/>
            <person name="Molinier V."/>
            <person name="Murat C."/>
            <person name="Poggeler S."/>
            <person name="Quandt C.A."/>
            <person name="Sperisen C."/>
            <person name="Tritt A."/>
            <person name="Tisserant E."/>
            <person name="Crous P.W."/>
            <person name="Henrissat B."/>
            <person name="Nehls U."/>
            <person name="Egli S."/>
            <person name="Spatafora J.W."/>
            <person name="Grigoriev I.V."/>
            <person name="Martin F.M."/>
        </authorList>
    </citation>
    <scope>NUCLEOTIDE SEQUENCE [LARGE SCALE GENOMIC DNA]</scope>
    <source>
        <strain evidence="19 20">CBS 207.34</strain>
    </source>
</reference>
<keyword evidence="11" id="KW-0067">ATP-binding</keyword>
<gene>
    <name evidence="19" type="ORF">AOQ84DRAFT_221516</name>
</gene>
<dbReference type="InterPro" id="IPR000719">
    <property type="entry name" value="Prot_kinase_dom"/>
</dbReference>
<keyword evidence="8" id="KW-0547">Nucleotide-binding</keyword>